<dbReference type="GO" id="GO:1901137">
    <property type="term" value="P:carbohydrate derivative biosynthetic process"/>
    <property type="evidence" value="ECO:0007669"/>
    <property type="project" value="UniProtKB-ARBA"/>
</dbReference>
<feature type="domain" description="Glycosyl transferase family 1" evidence="3">
    <location>
        <begin position="173"/>
        <end position="280"/>
    </location>
</feature>
<dbReference type="Pfam" id="PF00534">
    <property type="entry name" value="Glycos_transf_1"/>
    <property type="match status" value="1"/>
</dbReference>
<dbReference type="InterPro" id="IPR001296">
    <property type="entry name" value="Glyco_trans_1"/>
</dbReference>
<dbReference type="AlphaFoldDB" id="A0A8J4DQ88"/>
<evidence type="ECO:0000259" key="3">
    <source>
        <dbReference type="Pfam" id="PF00534"/>
    </source>
</evidence>
<keyword evidence="6" id="KW-1185">Reference proteome</keyword>
<dbReference type="Proteomes" id="UP000619260">
    <property type="component" value="Unassembled WGS sequence"/>
</dbReference>
<evidence type="ECO:0000256" key="1">
    <source>
        <dbReference type="ARBA" id="ARBA00022676"/>
    </source>
</evidence>
<evidence type="ECO:0000313" key="6">
    <source>
        <dbReference type="Proteomes" id="UP000619260"/>
    </source>
</evidence>
<proteinExistence type="predicted"/>
<comment type="caution">
    <text evidence="5">The sequence shown here is derived from an EMBL/GenBank/DDBJ whole genome shotgun (WGS) entry which is preliminary data.</text>
</comment>
<evidence type="ECO:0000256" key="2">
    <source>
        <dbReference type="ARBA" id="ARBA00022679"/>
    </source>
</evidence>
<dbReference type="PANTHER" id="PTHR45947">
    <property type="entry name" value="SULFOQUINOVOSYL TRANSFERASE SQD2"/>
    <property type="match status" value="1"/>
</dbReference>
<reference evidence="5" key="1">
    <citation type="submission" date="2021-01" db="EMBL/GenBank/DDBJ databases">
        <title>Whole genome shotgun sequence of Virgisporangium aliadipatigenens NBRC 105644.</title>
        <authorList>
            <person name="Komaki H."/>
            <person name="Tamura T."/>
        </authorList>
    </citation>
    <scope>NUCLEOTIDE SEQUENCE</scope>
    <source>
        <strain evidence="5">NBRC 105644</strain>
    </source>
</reference>
<dbReference type="RefSeq" id="WP_203899883.1">
    <property type="nucleotide sequence ID" value="NZ_BOPF01000010.1"/>
</dbReference>
<dbReference type="PANTHER" id="PTHR45947:SF3">
    <property type="entry name" value="SULFOQUINOVOSYL TRANSFERASE SQD2"/>
    <property type="match status" value="1"/>
</dbReference>
<evidence type="ECO:0000313" key="5">
    <source>
        <dbReference type="EMBL" id="GIJ46344.1"/>
    </source>
</evidence>
<dbReference type="InterPro" id="IPR028098">
    <property type="entry name" value="Glyco_trans_4-like_N"/>
</dbReference>
<dbReference type="EMBL" id="BOPF01000010">
    <property type="protein sequence ID" value="GIJ46344.1"/>
    <property type="molecule type" value="Genomic_DNA"/>
</dbReference>
<protein>
    <submittedName>
        <fullName evidence="5">N-acetylglucosaminyl-phosphatidylinositol biosynthetic protein Spt14</fullName>
    </submittedName>
</protein>
<organism evidence="5 6">
    <name type="scientific">Virgisporangium aliadipatigenens</name>
    <dbReference type="NCBI Taxonomy" id="741659"/>
    <lineage>
        <taxon>Bacteria</taxon>
        <taxon>Bacillati</taxon>
        <taxon>Actinomycetota</taxon>
        <taxon>Actinomycetes</taxon>
        <taxon>Micromonosporales</taxon>
        <taxon>Micromonosporaceae</taxon>
        <taxon>Virgisporangium</taxon>
    </lineage>
</organism>
<dbReference type="InterPro" id="IPR050194">
    <property type="entry name" value="Glycosyltransferase_grp1"/>
</dbReference>
<dbReference type="CDD" id="cd03801">
    <property type="entry name" value="GT4_PimA-like"/>
    <property type="match status" value="1"/>
</dbReference>
<evidence type="ECO:0000259" key="4">
    <source>
        <dbReference type="Pfam" id="PF13439"/>
    </source>
</evidence>
<keyword evidence="2" id="KW-0808">Transferase</keyword>
<gene>
    <name evidence="5" type="ORF">Val02_32300</name>
</gene>
<keyword evidence="1" id="KW-0328">Glycosyltransferase</keyword>
<dbReference type="Gene3D" id="3.40.50.2000">
    <property type="entry name" value="Glycogen Phosphorylase B"/>
    <property type="match status" value="2"/>
</dbReference>
<dbReference type="Pfam" id="PF13439">
    <property type="entry name" value="Glyco_transf_4"/>
    <property type="match status" value="1"/>
</dbReference>
<feature type="domain" description="Glycosyltransferase subfamily 4-like N-terminal" evidence="4">
    <location>
        <begin position="14"/>
        <end position="167"/>
    </location>
</feature>
<dbReference type="SUPFAM" id="SSF53756">
    <property type="entry name" value="UDP-Glycosyltransferase/glycogen phosphorylase"/>
    <property type="match status" value="1"/>
</dbReference>
<dbReference type="GO" id="GO:0016757">
    <property type="term" value="F:glycosyltransferase activity"/>
    <property type="evidence" value="ECO:0007669"/>
    <property type="project" value="UniProtKB-KW"/>
</dbReference>
<accession>A0A8J4DQ88</accession>
<sequence>MRLLLVTRGFPPRVGGVETLCRQLAHGFAARGTDVTVLTFGGRAPRSVERGPFRVLRVPSRGDAFEWSPDLVRVLRGLRADVCHVHNLHSTVAAGVWASRTRPYVLTCHYHGAGHTPAARLLHPAYRRLGRHIVRGAAAVTAVSASEAALVDRHFGIAPEVIPNGVEPVPAAPPTQDKTLVVVSRLVGYKRVDAVLRALAELPGYTLRVIGDGPQWNDLRRLADRLAVADRIRWEQGLSDAAVREAVGAAAVHVNLSSAEAFSYTVLEALAAGTPVVTSGDTALSAWARRFPDAVRTADPSRPAEVAAAIQGVSGERVQVDLGEYALTAVLDRYQRVYERLA</sequence>
<name>A0A8J4DQ88_9ACTN</name>